<feature type="region of interest" description="Disordered" evidence="1">
    <location>
        <begin position="37"/>
        <end position="56"/>
    </location>
</feature>
<protein>
    <recommendedName>
        <fullName evidence="6">Gram-positive cocci surface proteins LPxTG domain-containing protein</fullName>
    </recommendedName>
</protein>
<accession>A0A0P4R114</accession>
<evidence type="ECO:0008006" key="6">
    <source>
        <dbReference type="Google" id="ProtNLM"/>
    </source>
</evidence>
<dbReference type="AlphaFoldDB" id="A0A0P4R114"/>
<evidence type="ECO:0000313" key="4">
    <source>
        <dbReference type="EMBL" id="GAO06509.1"/>
    </source>
</evidence>
<dbReference type="NCBIfam" id="NF041528">
    <property type="entry name" value="strep_LAETG"/>
    <property type="match status" value="1"/>
</dbReference>
<comment type="caution">
    <text evidence="4">The sequence shown here is derived from an EMBL/GenBank/DDBJ whole genome shotgun (WGS) entry which is preliminary data.</text>
</comment>
<keyword evidence="2" id="KW-0812">Transmembrane</keyword>
<dbReference type="Proteomes" id="UP000048965">
    <property type="component" value="Unassembled WGS sequence"/>
</dbReference>
<evidence type="ECO:0000313" key="5">
    <source>
        <dbReference type="Proteomes" id="UP000048965"/>
    </source>
</evidence>
<keyword evidence="5" id="KW-1185">Reference proteome</keyword>
<feature type="signal peptide" evidence="3">
    <location>
        <begin position="1"/>
        <end position="37"/>
    </location>
</feature>
<organism evidence="4 5">
    <name type="scientific">Streptomyces lydicamycinicus</name>
    <dbReference type="NCBI Taxonomy" id="1546107"/>
    <lineage>
        <taxon>Bacteria</taxon>
        <taxon>Bacillati</taxon>
        <taxon>Actinomycetota</taxon>
        <taxon>Actinomycetes</taxon>
        <taxon>Kitasatosporales</taxon>
        <taxon>Streptomycetaceae</taxon>
        <taxon>Streptomyces</taxon>
    </lineage>
</organism>
<name>A0A0P4R114_9ACTN</name>
<keyword evidence="2" id="KW-0472">Membrane</keyword>
<keyword evidence="2" id="KW-1133">Transmembrane helix</keyword>
<reference evidence="4 5" key="2">
    <citation type="journal article" date="2015" name="Stand. Genomic Sci.">
        <title>Draft genome sequence of marine-derived Streptomyces sp. TP-A0598, a producer of anti-MRSA antibiotic lydicamycins.</title>
        <authorList>
            <person name="Komaki H."/>
            <person name="Ichikawa N."/>
            <person name="Hosoyama A."/>
            <person name="Fujita N."/>
            <person name="Igarashi Y."/>
        </authorList>
    </citation>
    <scope>NUCLEOTIDE SEQUENCE [LARGE SCALE GENOMIC DNA]</scope>
    <source>
        <strain evidence="4 5">NBRC 110027</strain>
    </source>
</reference>
<evidence type="ECO:0000256" key="1">
    <source>
        <dbReference type="SAM" id="MobiDB-lite"/>
    </source>
</evidence>
<dbReference type="OrthoDB" id="4818302at2"/>
<evidence type="ECO:0000256" key="3">
    <source>
        <dbReference type="SAM" id="SignalP"/>
    </source>
</evidence>
<feature type="transmembrane region" description="Helical" evidence="2">
    <location>
        <begin position="793"/>
        <end position="813"/>
    </location>
</feature>
<feature type="compositionally biased region" description="Low complexity" evidence="1">
    <location>
        <begin position="743"/>
        <end position="777"/>
    </location>
</feature>
<feature type="compositionally biased region" description="Basic and acidic residues" evidence="1">
    <location>
        <begin position="688"/>
        <end position="714"/>
    </location>
</feature>
<gene>
    <name evidence="4" type="ORF">TPA0598_01_08800</name>
</gene>
<sequence length="822" mass="91198">MNKLLRIPSRWRLAARFTAAFGLTAAVTVTGLPAVHAAPPKLPPVSAKMKPGSGQRCDVRNKLPAAAKTPANSGFPNDLTGNLYKDTALPRKFEYDLPGQAYDGLKTPTADEKTRALSKVPGDLEKNVAAWKKAADISKKPEDRAMEIYARYFANKEGLGFKHWFDKRYIRNQINNHKGSGFERQLVKDYRLVGPDWLCEVTVELFDKNGDKVGERRYDAYNQKTKEFNEFKSNSKLTAKQLAKDRVVAKSMPKHTFRFIGAKKFTKGQVKHINDLERDVRAMRNGKTGQVRGNQRFYNPVPKTTPIRGFSDHQRWFAPACQTGGGTRTQLLAAGANNCGTRGPANQRAISSGKTLEEAKRFQRDANRLDPRGTLPRGGPGGVDFTTMELRYVGGLGKGKGMQYSMRADQMPDPDNNPGFGGEKRMQLSSDALFTWLALTPEKFWVNLNPDQPAKVMDAKFGKTDAGRVLLDADLLMKYDFSEALNPNKHVEGKRYWDSAPRRNGMPCFPGTRFWIEPDEAKVREQDGGIYILDSPMDVSAEWLDVDYTVPGSTECTDLSDAEKKRIEASVNANIVPIIQERVNKDPKYAELRAVYNARVAAEYIRQTDAKSPTDFHQIINSNDVSAWPIRAPHQDWTREKVWDKYMKSYKEGIEWFELEYGGKIYKQGVGGVDFSRQPKRNISKTRFNLENRDLDNTTRNSRESDDTSYRDTDTLYLGAGPSGDESGEDPGGDPTPTPTPTPSHTGKPTPSGQPSTPGTPDPTHSSGGQPPAASDPGDPDGDLADTGSNTPIGLIAGIAAVLAAAGGGLMWWMRRHRTAQE</sequence>
<dbReference type="NCBIfam" id="TIGR01167">
    <property type="entry name" value="LPXTG_anchor"/>
    <property type="match status" value="1"/>
</dbReference>
<dbReference type="EMBL" id="BBNO01000001">
    <property type="protein sequence ID" value="GAO06509.1"/>
    <property type="molecule type" value="Genomic_DNA"/>
</dbReference>
<keyword evidence="3" id="KW-0732">Signal</keyword>
<evidence type="ECO:0000256" key="2">
    <source>
        <dbReference type="SAM" id="Phobius"/>
    </source>
</evidence>
<feature type="region of interest" description="Disordered" evidence="1">
    <location>
        <begin position="684"/>
        <end position="791"/>
    </location>
</feature>
<proteinExistence type="predicted"/>
<reference evidence="5" key="1">
    <citation type="submission" date="2014-09" db="EMBL/GenBank/DDBJ databases">
        <title>Whole genome shotgun sequence of Streptomyces sp. NBRC 110027.</title>
        <authorList>
            <person name="Komaki H."/>
            <person name="Ichikawa N."/>
            <person name="Katano-Makiyama Y."/>
            <person name="Hosoyama A."/>
            <person name="Hashimoto M."/>
            <person name="Uohara A."/>
            <person name="Kitahashi Y."/>
            <person name="Ohji S."/>
            <person name="Kimura A."/>
            <person name="Yamazoe A."/>
            <person name="Igarashi Y."/>
            <person name="Fujita N."/>
        </authorList>
    </citation>
    <scope>NUCLEOTIDE SEQUENCE [LARGE SCALE GENOMIC DNA]</scope>
    <source>
        <strain evidence="5">NBRC 110027</strain>
    </source>
</reference>
<feature type="chain" id="PRO_5006068289" description="Gram-positive cocci surface proteins LPxTG domain-containing protein" evidence="3">
    <location>
        <begin position="38"/>
        <end position="822"/>
    </location>
</feature>
<dbReference type="RefSeq" id="WP_052718811.1">
    <property type="nucleotide sequence ID" value="NZ_BBNO01000001.1"/>
</dbReference>